<protein>
    <submittedName>
        <fullName evidence="1">Uncharacterized protein</fullName>
    </submittedName>
</protein>
<dbReference type="AlphaFoldDB" id="A0A853BP97"/>
<dbReference type="InterPro" id="IPR046175">
    <property type="entry name" value="DUF6177"/>
</dbReference>
<dbReference type="RefSeq" id="WP_179768651.1">
    <property type="nucleotide sequence ID" value="NZ_JACCFO010000001.1"/>
</dbReference>
<accession>A0A853BP97</accession>
<gene>
    <name evidence="1" type="ORF">HNR12_003545</name>
</gene>
<sequence length="494" mass="52812">MTHDVVALLENRPTMRGMTRALVHADPGARVRTVAEGAVVEMRDDSGRLLAAAQAGQRLSGLDEVRRLLGGGDAVVWRSGAGTDPARTPLPERPWWVEARGGELGADGTGTGNDADTDTADMARRFAAALVAQFGGYIWEAKPRLRRDDPLLLGTTDHPAVSLSTERVAVAVQDRPVVPLSPWIIDAVAGQGREQRAFQLVTPPEARLTHELAALLQNPMARWVVRASDGTYYDGLFGAPLVWHQDAGFVRDPERASDRAVHPLFRRKDDTLVDHLVLDLKMLHPADSELRVGGEVELLAGALAGSAPALWGTSEPAPLVWDREKLTELVRKRAPRGSRVVFLGPHGGARPFSGSLRVERVAEGVKESVTLAVAYPAGTEPGLSAVRGLVEELGTGGSLQSLNVHRRRGRADLTRAASYSGALVPVGLALGAEGVHRVGGLDHATAAPVPPVRIGPRLTPTLWYAIGDGTDPGARRQLRGLISHLRPKKTESAD</sequence>
<evidence type="ECO:0000313" key="1">
    <source>
        <dbReference type="EMBL" id="NYI97268.1"/>
    </source>
</evidence>
<proteinExistence type="predicted"/>
<dbReference type="Proteomes" id="UP000575985">
    <property type="component" value="Unassembled WGS sequence"/>
</dbReference>
<keyword evidence="2" id="KW-1185">Reference proteome</keyword>
<evidence type="ECO:0000313" key="2">
    <source>
        <dbReference type="Proteomes" id="UP000575985"/>
    </source>
</evidence>
<dbReference type="Pfam" id="PF19674">
    <property type="entry name" value="DUF6177"/>
    <property type="match status" value="1"/>
</dbReference>
<reference evidence="1 2" key="1">
    <citation type="submission" date="2020-07" db="EMBL/GenBank/DDBJ databases">
        <title>Sequencing the genomes of 1000 actinobacteria strains.</title>
        <authorList>
            <person name="Klenk H.-P."/>
        </authorList>
    </citation>
    <scope>NUCLEOTIDE SEQUENCE [LARGE SCALE GENOMIC DNA]</scope>
    <source>
        <strain evidence="1 2">DSM 45927</strain>
    </source>
</reference>
<comment type="caution">
    <text evidence="1">The sequence shown here is derived from an EMBL/GenBank/DDBJ whole genome shotgun (WGS) entry which is preliminary data.</text>
</comment>
<organism evidence="1 2">
    <name type="scientific">Streptomonospora nanhaiensis</name>
    <dbReference type="NCBI Taxonomy" id="1323731"/>
    <lineage>
        <taxon>Bacteria</taxon>
        <taxon>Bacillati</taxon>
        <taxon>Actinomycetota</taxon>
        <taxon>Actinomycetes</taxon>
        <taxon>Streptosporangiales</taxon>
        <taxon>Nocardiopsidaceae</taxon>
        <taxon>Streptomonospora</taxon>
    </lineage>
</organism>
<name>A0A853BP97_9ACTN</name>
<dbReference type="EMBL" id="JACCFO010000001">
    <property type="protein sequence ID" value="NYI97268.1"/>
    <property type="molecule type" value="Genomic_DNA"/>
</dbReference>